<dbReference type="NCBIfam" id="TIGR02799">
    <property type="entry name" value="thio_ybgC"/>
    <property type="match status" value="1"/>
</dbReference>
<dbReference type="Pfam" id="PF13279">
    <property type="entry name" value="4HBT_2"/>
    <property type="match status" value="1"/>
</dbReference>
<evidence type="ECO:0000256" key="1">
    <source>
        <dbReference type="ARBA" id="ARBA00005953"/>
    </source>
</evidence>
<comment type="similarity">
    <text evidence="1">Belongs to the 4-hydroxybenzoyl-CoA thioesterase family.</text>
</comment>
<dbReference type="InterPro" id="IPR029069">
    <property type="entry name" value="HotDog_dom_sf"/>
</dbReference>
<dbReference type="RefSeq" id="WP_252115305.1">
    <property type="nucleotide sequence ID" value="NZ_JAMSHT010000001.1"/>
</dbReference>
<dbReference type="InterPro" id="IPR008272">
    <property type="entry name" value="HB-CoA_thioesterase_AS"/>
</dbReference>
<dbReference type="PANTHER" id="PTHR31793">
    <property type="entry name" value="4-HYDROXYBENZOYL-COA THIOESTERASE FAMILY MEMBER"/>
    <property type="match status" value="1"/>
</dbReference>
<protein>
    <submittedName>
        <fullName evidence="3">Tol-pal system-associated acyl-CoA thioesterase</fullName>
    </submittedName>
</protein>
<dbReference type="Proteomes" id="UP001155128">
    <property type="component" value="Unassembled WGS sequence"/>
</dbReference>
<dbReference type="SUPFAM" id="SSF54637">
    <property type="entry name" value="Thioesterase/thiol ester dehydrase-isomerase"/>
    <property type="match status" value="1"/>
</dbReference>
<dbReference type="NCBIfam" id="TIGR00051">
    <property type="entry name" value="YbgC/FadM family acyl-CoA thioesterase"/>
    <property type="match status" value="1"/>
</dbReference>
<keyword evidence="2" id="KW-0378">Hydrolase</keyword>
<gene>
    <name evidence="3" type="primary">ybgC</name>
    <name evidence="3" type="ORF">NDO55_11395</name>
</gene>
<evidence type="ECO:0000313" key="3">
    <source>
        <dbReference type="EMBL" id="MCM8558423.1"/>
    </source>
</evidence>
<sequence>MTLTPPEGRFDGSLHSFPVRVYFEDTDLSGIVYHANYLRYFERARSDMLRAVGIDQRAAQDEGLGAYAVTHMDIHWKRPAKLDDALIVESRVKQVRAASCFIHQSVRRGDELLASAEVTAALLTPDGRPRRQPRDWIDKFNAVVDEGH</sequence>
<reference evidence="3" key="1">
    <citation type="submission" date="2022-06" db="EMBL/GenBank/DDBJ databases">
        <title>Sphingomicrobium sedimins sp. nov., a marine bacterium isolated from tidal flat.</title>
        <authorList>
            <person name="Kim C.-H."/>
            <person name="Yoo Y."/>
            <person name="Kim J.-J."/>
        </authorList>
    </citation>
    <scope>NUCLEOTIDE SEQUENCE</scope>
    <source>
        <strain evidence="3">GRR-S6-50</strain>
    </source>
</reference>
<dbReference type="InterPro" id="IPR050563">
    <property type="entry name" value="4-hydroxybenzoyl-CoA_TE"/>
</dbReference>
<dbReference type="PANTHER" id="PTHR31793:SF37">
    <property type="entry name" value="ACYL-COA THIOESTER HYDROLASE YBGC"/>
    <property type="match status" value="1"/>
</dbReference>
<dbReference type="InterPro" id="IPR014166">
    <property type="entry name" value="Tol-Pal_acyl-CoA_thioesterase"/>
</dbReference>
<dbReference type="AlphaFoldDB" id="A0A9X2EI15"/>
<dbReference type="EMBL" id="JAMSHT010000001">
    <property type="protein sequence ID" value="MCM8558423.1"/>
    <property type="molecule type" value="Genomic_DNA"/>
</dbReference>
<dbReference type="GO" id="GO:0047617">
    <property type="term" value="F:fatty acyl-CoA hydrolase activity"/>
    <property type="evidence" value="ECO:0007669"/>
    <property type="project" value="TreeGrafter"/>
</dbReference>
<dbReference type="PIRSF" id="PIRSF003230">
    <property type="entry name" value="YbgC"/>
    <property type="match status" value="1"/>
</dbReference>
<dbReference type="Gene3D" id="3.10.129.10">
    <property type="entry name" value="Hotdog Thioesterase"/>
    <property type="match status" value="1"/>
</dbReference>
<name>A0A9X2EI15_9SPHN</name>
<keyword evidence="4" id="KW-1185">Reference proteome</keyword>
<proteinExistence type="inferred from homology"/>
<evidence type="ECO:0000256" key="2">
    <source>
        <dbReference type="ARBA" id="ARBA00022801"/>
    </source>
</evidence>
<dbReference type="InterPro" id="IPR006684">
    <property type="entry name" value="YbgC/YbaW"/>
</dbReference>
<dbReference type="CDD" id="cd00586">
    <property type="entry name" value="4HBT"/>
    <property type="match status" value="1"/>
</dbReference>
<dbReference type="PROSITE" id="PS01328">
    <property type="entry name" value="4HBCOA_THIOESTERASE"/>
    <property type="match status" value="1"/>
</dbReference>
<organism evidence="3 4">
    <name type="scientific">Sphingomicrobium sediminis</name>
    <dbReference type="NCBI Taxonomy" id="2950949"/>
    <lineage>
        <taxon>Bacteria</taxon>
        <taxon>Pseudomonadati</taxon>
        <taxon>Pseudomonadota</taxon>
        <taxon>Alphaproteobacteria</taxon>
        <taxon>Sphingomonadales</taxon>
        <taxon>Sphingomonadaceae</taxon>
        <taxon>Sphingomicrobium</taxon>
    </lineage>
</organism>
<dbReference type="FunFam" id="3.10.129.10:FF:000004">
    <property type="entry name" value="Tol-pal system-associated acyl-CoA thioesterase"/>
    <property type="match status" value="1"/>
</dbReference>
<evidence type="ECO:0000313" key="4">
    <source>
        <dbReference type="Proteomes" id="UP001155128"/>
    </source>
</evidence>
<comment type="caution">
    <text evidence="3">The sequence shown here is derived from an EMBL/GenBank/DDBJ whole genome shotgun (WGS) entry which is preliminary data.</text>
</comment>
<accession>A0A9X2EI15</accession>